<evidence type="ECO:0000313" key="2">
    <source>
        <dbReference type="Proteomes" id="UP000233556"/>
    </source>
</evidence>
<organism evidence="1 2">
    <name type="scientific">Limosa lapponica baueri</name>
    <dbReference type="NCBI Taxonomy" id="1758121"/>
    <lineage>
        <taxon>Eukaryota</taxon>
        <taxon>Metazoa</taxon>
        <taxon>Chordata</taxon>
        <taxon>Craniata</taxon>
        <taxon>Vertebrata</taxon>
        <taxon>Euteleostomi</taxon>
        <taxon>Archelosauria</taxon>
        <taxon>Archosauria</taxon>
        <taxon>Dinosauria</taxon>
        <taxon>Saurischia</taxon>
        <taxon>Theropoda</taxon>
        <taxon>Coelurosauria</taxon>
        <taxon>Aves</taxon>
        <taxon>Neognathae</taxon>
        <taxon>Neoaves</taxon>
        <taxon>Charadriiformes</taxon>
        <taxon>Scolopacidae</taxon>
        <taxon>Limosa</taxon>
    </lineage>
</organism>
<dbReference type="AlphaFoldDB" id="A0A2I0U8J0"/>
<dbReference type="OrthoDB" id="276744at2759"/>
<dbReference type="GO" id="GO:0007508">
    <property type="term" value="P:larval heart development"/>
    <property type="evidence" value="ECO:0007669"/>
    <property type="project" value="TreeGrafter"/>
</dbReference>
<reference evidence="2" key="1">
    <citation type="submission" date="2017-11" db="EMBL/GenBank/DDBJ databases">
        <authorList>
            <person name="Lima N.C."/>
            <person name="Parody-Merino A.M."/>
            <person name="Battley P.F."/>
            <person name="Fidler A.E."/>
            <person name="Prosdocimi F."/>
        </authorList>
    </citation>
    <scope>NUCLEOTIDE SEQUENCE [LARGE SCALE GENOMIC DNA]</scope>
</reference>
<accession>A0A2I0U8J0</accession>
<gene>
    <name evidence="1" type="ORF">llap_7322</name>
</gene>
<name>A0A2I0U8J0_LIMLA</name>
<dbReference type="PANTHER" id="PTHR33395:SF22">
    <property type="entry name" value="REVERSE TRANSCRIPTASE DOMAIN-CONTAINING PROTEIN"/>
    <property type="match status" value="1"/>
</dbReference>
<keyword evidence="2" id="KW-1185">Reference proteome</keyword>
<dbReference type="EMBL" id="KZ505999">
    <property type="protein sequence ID" value="PKU42375.1"/>
    <property type="molecule type" value="Genomic_DNA"/>
</dbReference>
<protein>
    <submittedName>
        <fullName evidence="1">Uncharacterized protein</fullName>
    </submittedName>
</protein>
<dbReference type="GO" id="GO:0061343">
    <property type="term" value="P:cell adhesion involved in heart morphogenesis"/>
    <property type="evidence" value="ECO:0007669"/>
    <property type="project" value="TreeGrafter"/>
</dbReference>
<proteinExistence type="predicted"/>
<dbReference type="PANTHER" id="PTHR33395">
    <property type="entry name" value="TRANSCRIPTASE, PUTATIVE-RELATED-RELATED"/>
    <property type="match status" value="1"/>
</dbReference>
<sequence>MEDNFLSQVIDSPTRGDEILDLLVTNAIKLIGDIKIGGSLGCSDHALLEFAVLSDMGQEKNKVRTLNSRKANFFKELVSRTPWETALRDKGAEQSWQVVKDAFHIEQDLSFSRCKKSGEEGKRSAWLSRNLLVKLNGKNEMHRQWKQGQVSWEEYREAAQLCRDWVRKAKAQLDQNLKGNRILGCINRSMASRSREVILPLYSTLVRPHLEYCVQLWGSQHTKDMDLLERVQRRVKKIVRGLEHLSYEDRLRESGLFSLEERRLQGDLIVAFQ</sequence>
<dbReference type="GO" id="GO:0031012">
    <property type="term" value="C:extracellular matrix"/>
    <property type="evidence" value="ECO:0007669"/>
    <property type="project" value="TreeGrafter"/>
</dbReference>
<dbReference type="Proteomes" id="UP000233556">
    <property type="component" value="Unassembled WGS sequence"/>
</dbReference>
<reference evidence="2" key="2">
    <citation type="submission" date="2017-12" db="EMBL/GenBank/DDBJ databases">
        <title>Genome sequence of the Bar-tailed Godwit (Limosa lapponica baueri).</title>
        <authorList>
            <person name="Lima N.C.B."/>
            <person name="Parody-Merino A.M."/>
            <person name="Battley P.F."/>
            <person name="Fidler A.E."/>
            <person name="Prosdocimi F."/>
        </authorList>
    </citation>
    <scope>NUCLEOTIDE SEQUENCE [LARGE SCALE GENOMIC DNA]</scope>
</reference>
<evidence type="ECO:0000313" key="1">
    <source>
        <dbReference type="EMBL" id="PKU42375.1"/>
    </source>
</evidence>